<dbReference type="InParanoid" id="Q9HIZ6"/>
<dbReference type="EMBL" id="AL445066">
    <property type="protein sequence ID" value="CAC12305.1"/>
    <property type="molecule type" value="Genomic_DNA"/>
</dbReference>
<sequence length="102" mass="10843">MVELTGYILLIVALIDGLLFGLAIKKGVTSFILIVIALILSTYVGFSFAPHVSITNVTAKLLPYIRNYATQITNDISIGFGGSLSLTVVLFLVGLAVGLWKG</sequence>
<evidence type="ECO:0000256" key="1">
    <source>
        <dbReference type="SAM" id="Phobius"/>
    </source>
</evidence>
<evidence type="ECO:0000313" key="3">
    <source>
        <dbReference type="Proteomes" id="UP000001024"/>
    </source>
</evidence>
<organism evidence="2 3">
    <name type="scientific">Thermoplasma acidophilum (strain ATCC 25905 / DSM 1728 / JCM 9062 / NBRC 15155 / AMRC-C165)</name>
    <dbReference type="NCBI Taxonomy" id="273075"/>
    <lineage>
        <taxon>Archaea</taxon>
        <taxon>Methanobacteriati</taxon>
        <taxon>Thermoplasmatota</taxon>
        <taxon>Thermoplasmata</taxon>
        <taxon>Thermoplasmatales</taxon>
        <taxon>Thermoplasmataceae</taxon>
        <taxon>Thermoplasma</taxon>
    </lineage>
</organism>
<feature type="transmembrane region" description="Helical" evidence="1">
    <location>
        <begin position="76"/>
        <end position="100"/>
    </location>
</feature>
<feature type="transmembrane region" description="Helical" evidence="1">
    <location>
        <begin position="6"/>
        <end position="24"/>
    </location>
</feature>
<dbReference type="RefSeq" id="WP_010901587.1">
    <property type="nucleotide sequence ID" value="NC_002578.1"/>
</dbReference>
<evidence type="ECO:0000313" key="2">
    <source>
        <dbReference type="EMBL" id="CAC12305.1"/>
    </source>
</evidence>
<keyword evidence="1" id="KW-1133">Transmembrane helix</keyword>
<dbReference type="KEGG" id="tac:Ta1180"/>
<dbReference type="eggNOG" id="arCOG04811">
    <property type="taxonomic scope" value="Archaea"/>
</dbReference>
<dbReference type="STRING" id="273075.gene:9572402"/>
<dbReference type="HOGENOM" id="CLU_2284928_0_0_2"/>
<protein>
    <submittedName>
        <fullName evidence="2">Hypothetical membrane protein</fullName>
    </submittedName>
</protein>
<dbReference type="EnsemblBacteria" id="CAC12305">
    <property type="protein sequence ID" value="CAC12305"/>
    <property type="gene ID" value="CAC12305"/>
</dbReference>
<proteinExistence type="predicted"/>
<dbReference type="OrthoDB" id="56789at2157"/>
<keyword evidence="3" id="KW-1185">Reference proteome</keyword>
<accession>Q9HIZ6</accession>
<feature type="transmembrane region" description="Helical" evidence="1">
    <location>
        <begin position="31"/>
        <end position="54"/>
    </location>
</feature>
<reference evidence="2 3" key="1">
    <citation type="journal article" date="2000" name="Nature">
        <title>The genome sequence of the thermoacidophilic scavenger Thermoplasma acidophilum.</title>
        <authorList>
            <person name="Ruepp A."/>
            <person name="Graml W."/>
            <person name="Santos-Martinez M.L."/>
            <person name="Koretke K.K."/>
            <person name="Volker C."/>
            <person name="Mewes H.W."/>
            <person name="Frishman D."/>
            <person name="Stocker S."/>
            <person name="Lupas A.N."/>
            <person name="Baumeister W."/>
        </authorList>
    </citation>
    <scope>NUCLEOTIDE SEQUENCE [LARGE SCALE GENOMIC DNA]</scope>
    <source>
        <strain evidence="3">ATCC 25905 / DSM 1728 / JCM 9062 / NBRC 15155 / AMRC-C165</strain>
    </source>
</reference>
<dbReference type="Proteomes" id="UP000001024">
    <property type="component" value="Chromosome"/>
</dbReference>
<dbReference type="PaxDb" id="273075-Ta1180"/>
<dbReference type="AlphaFoldDB" id="Q9HIZ6"/>
<gene>
    <name evidence="2" type="ordered locus">Ta1180</name>
</gene>
<keyword evidence="1" id="KW-0472">Membrane</keyword>
<name>Q9HIZ6_THEAC</name>
<keyword evidence="1" id="KW-0812">Transmembrane</keyword>